<dbReference type="GO" id="GO:0004358">
    <property type="term" value="F:L-glutamate N-acetyltransferase activity, acting on acetyl-L-ornithine as donor"/>
    <property type="evidence" value="ECO:0007669"/>
    <property type="project" value="UniProtKB-UniRule"/>
</dbReference>
<comment type="catalytic activity">
    <reaction evidence="9">
        <text>L-glutamate + acetyl-CoA = N-acetyl-L-glutamate + CoA + H(+)</text>
        <dbReference type="Rhea" id="RHEA:24292"/>
        <dbReference type="ChEBI" id="CHEBI:15378"/>
        <dbReference type="ChEBI" id="CHEBI:29985"/>
        <dbReference type="ChEBI" id="CHEBI:44337"/>
        <dbReference type="ChEBI" id="CHEBI:57287"/>
        <dbReference type="ChEBI" id="CHEBI:57288"/>
        <dbReference type="EC" id="2.3.1.1"/>
    </reaction>
</comment>
<feature type="active site" description="Nucleophile" evidence="9">
    <location>
        <position position="190"/>
    </location>
</feature>
<dbReference type="Proteomes" id="UP000235653">
    <property type="component" value="Unassembled WGS sequence"/>
</dbReference>
<name>A0A2P5P5V4_9CHLR</name>
<evidence type="ECO:0000256" key="6">
    <source>
        <dbReference type="ARBA" id="ARBA00022813"/>
    </source>
</evidence>
<dbReference type="NCBIfam" id="NF003802">
    <property type="entry name" value="PRK05388.1"/>
    <property type="match status" value="1"/>
</dbReference>
<comment type="similarity">
    <text evidence="1 9">Belongs to the ArgJ family.</text>
</comment>
<dbReference type="InterPro" id="IPR042195">
    <property type="entry name" value="ArgJ_beta_C"/>
</dbReference>
<comment type="function">
    <text evidence="9">Catalyzes two activities which are involved in the cyclic version of arginine biosynthesis: the synthesis of N-acetylglutamate from glutamate and acetyl-CoA as the acetyl donor, and of ornithine by transacetylation between N(2)-acetylornithine and glutamate.</text>
</comment>
<dbReference type="OrthoDB" id="9804242at2"/>
<evidence type="ECO:0000313" key="11">
    <source>
        <dbReference type="Proteomes" id="UP000235653"/>
    </source>
</evidence>
<feature type="binding site" evidence="9">
    <location>
        <position position="397"/>
    </location>
    <ligand>
        <name>substrate</name>
    </ligand>
</feature>
<keyword evidence="9" id="KW-0511">Multifunctional enzyme</keyword>
<dbReference type="PANTHER" id="PTHR23100:SF0">
    <property type="entry name" value="ARGININE BIOSYNTHESIS BIFUNCTIONAL PROTEIN ARGJ, MITOCHONDRIAL"/>
    <property type="match status" value="1"/>
</dbReference>
<dbReference type="Gene3D" id="3.60.70.12">
    <property type="entry name" value="L-amino peptidase D-ALA esterase/amidase"/>
    <property type="match status" value="1"/>
</dbReference>
<feature type="site" description="Cleavage; by autolysis" evidence="9">
    <location>
        <begin position="189"/>
        <end position="190"/>
    </location>
</feature>
<keyword evidence="7 9" id="KW-0012">Acyltransferase</keyword>
<evidence type="ECO:0000256" key="2">
    <source>
        <dbReference type="ARBA" id="ARBA00011475"/>
    </source>
</evidence>
<dbReference type="Gene3D" id="3.10.20.340">
    <property type="entry name" value="ArgJ beta chain, C-terminal domain"/>
    <property type="match status" value="1"/>
</dbReference>
<sequence>MSSKPDLIPDGSITSAIGFSAGTVAAGIKKAASALDLAVIMSAKPCSAAAVFTQNRFKAAPVLVSLKHLGNTRSVQAIIVNAGCANAGTGEAGLENAQAMTEMAGARLGIESSNVLVASTGVIGVQLPIEKVTAGIKNIKLSADSGHDFSRAIMTTDTMPKEFAVRSPDYGFTIGGCAKGAGMIHPNLATLLGFITTDVDIESDLLQRLLKRAVNKSFNVISVDGDTSTNDSIFVLANGASGWKILPGTAAFRAFSEALECVCVHLAKSVARDGEGATKLIELKVTGAATSSDARKVARTVLSSPLVKTAVHGADPNWGRIVAAAGRSGARFDLDKVDLWIGNVEVLKRGMPLEVDRKLASAQFEGKEVFIHLDLGLGKPSVTGWGCDMSAEYIHINADYTT</sequence>
<feature type="binding site" evidence="9">
    <location>
        <position position="190"/>
    </location>
    <ligand>
        <name>substrate</name>
    </ligand>
</feature>
<dbReference type="InterPro" id="IPR016117">
    <property type="entry name" value="ArgJ-like_dom_sf"/>
</dbReference>
<feature type="chain" id="PRO_5031679399" description="Arginine biosynthesis bifunctional protein ArgJ alpha chain" evidence="9">
    <location>
        <begin position="1"/>
        <end position="189"/>
    </location>
</feature>
<dbReference type="FunFam" id="3.60.70.12:FF:000001">
    <property type="entry name" value="Arginine biosynthesis bifunctional protein ArgJ, chloroplastic"/>
    <property type="match status" value="1"/>
</dbReference>
<keyword evidence="3 9" id="KW-0055">Arginine biosynthesis</keyword>
<dbReference type="FunFam" id="3.10.20.340:FF:000001">
    <property type="entry name" value="Arginine biosynthesis bifunctional protein ArgJ, chloroplastic"/>
    <property type="match status" value="1"/>
</dbReference>
<feature type="binding site" evidence="9">
    <location>
        <position position="402"/>
    </location>
    <ligand>
        <name>substrate</name>
    </ligand>
</feature>
<dbReference type="AlphaFoldDB" id="A0A2P5P5V4"/>
<reference evidence="10 11" key="1">
    <citation type="journal article" date="2017" name="ISME J.">
        <title>Grape pomace compost harbors organohalide-respiring Dehalogenimonas species with novel reductive dehalogenase genes.</title>
        <authorList>
            <person name="Yang Y."/>
            <person name="Higgins S.A."/>
            <person name="Yan J."/>
            <person name="Simsir B."/>
            <person name="Chourey K."/>
            <person name="Iyer R."/>
            <person name="Hettich R.L."/>
            <person name="Baldwin B."/>
            <person name="Ogles D.M."/>
            <person name="Loffler F.E."/>
        </authorList>
    </citation>
    <scope>NUCLEOTIDE SEQUENCE [LARGE SCALE GENOMIC DNA]</scope>
    <source>
        <strain evidence="10 11">GP</strain>
    </source>
</reference>
<dbReference type="EC" id="2.3.1.35" evidence="9"/>
<dbReference type="GO" id="GO:0004042">
    <property type="term" value="F:L-glutamate N-acetyltransferase activity"/>
    <property type="evidence" value="ECO:0007669"/>
    <property type="project" value="UniProtKB-UniRule"/>
</dbReference>
<keyword evidence="9" id="KW-0963">Cytoplasm</keyword>
<evidence type="ECO:0000256" key="1">
    <source>
        <dbReference type="ARBA" id="ARBA00006774"/>
    </source>
</evidence>
<comment type="caution">
    <text evidence="10">The sequence shown here is derived from an EMBL/GenBank/DDBJ whole genome shotgun (WGS) entry which is preliminary data.</text>
</comment>
<comment type="pathway">
    <text evidence="9">Amino-acid biosynthesis; L-arginine biosynthesis; N(2)-acetyl-L-ornithine from L-glutamate: step 1/4.</text>
</comment>
<dbReference type="UniPathway" id="UPA00068">
    <property type="reaction ID" value="UER00106"/>
</dbReference>
<dbReference type="GO" id="GO:0005737">
    <property type="term" value="C:cytoplasm"/>
    <property type="evidence" value="ECO:0007669"/>
    <property type="project" value="UniProtKB-SubCell"/>
</dbReference>
<comment type="pathway">
    <text evidence="9">Amino-acid biosynthesis; L-arginine biosynthesis; L-ornithine and N-acetyl-L-glutamate from L-glutamate and N(2)-acetyl-L-ornithine (cyclic): step 1/1.</text>
</comment>
<dbReference type="SUPFAM" id="SSF56266">
    <property type="entry name" value="DmpA/ArgJ-like"/>
    <property type="match status" value="1"/>
</dbReference>
<keyword evidence="5 9" id="KW-0808">Transferase</keyword>
<protein>
    <recommendedName>
        <fullName evidence="9">Arginine biosynthesis bifunctional protein ArgJ</fullName>
    </recommendedName>
    <domain>
        <recommendedName>
            <fullName evidence="9">Glutamate N-acetyltransferase</fullName>
            <ecNumber evidence="9">2.3.1.35</ecNumber>
        </recommendedName>
        <alternativeName>
            <fullName evidence="9">Ornithine acetyltransferase</fullName>
            <shortName evidence="9">OATase</shortName>
        </alternativeName>
        <alternativeName>
            <fullName evidence="9">Ornithine transacetylase</fullName>
        </alternativeName>
    </domain>
    <domain>
        <recommendedName>
            <fullName evidence="9">Amino-acid acetyltransferase</fullName>
            <ecNumber evidence="9">2.3.1.1</ecNumber>
        </recommendedName>
        <alternativeName>
            <fullName evidence="9">N-acetylglutamate synthase</fullName>
            <shortName evidence="9">AGSase</shortName>
        </alternativeName>
    </domain>
    <component>
        <recommendedName>
            <fullName evidence="9">Arginine biosynthesis bifunctional protein ArgJ alpha chain</fullName>
        </recommendedName>
    </component>
    <component>
        <recommendedName>
            <fullName evidence="9">Arginine biosynthesis bifunctional protein ArgJ beta chain</fullName>
        </recommendedName>
    </component>
</protein>
<comment type="subcellular location">
    <subcellularLocation>
        <location evidence="9">Cytoplasm</location>
    </subcellularLocation>
</comment>
<dbReference type="RefSeq" id="WP_102330676.1">
    <property type="nucleotide sequence ID" value="NZ_CP058566.2"/>
</dbReference>
<feature type="binding site" evidence="9">
    <location>
        <position position="155"/>
    </location>
    <ligand>
        <name>substrate</name>
    </ligand>
</feature>
<evidence type="ECO:0000256" key="3">
    <source>
        <dbReference type="ARBA" id="ARBA00022571"/>
    </source>
</evidence>
<gene>
    <name evidence="9" type="primary">argJ</name>
    <name evidence="10" type="ORF">JP09_007950</name>
</gene>
<evidence type="ECO:0000256" key="4">
    <source>
        <dbReference type="ARBA" id="ARBA00022605"/>
    </source>
</evidence>
<keyword evidence="11" id="KW-1185">Reference proteome</keyword>
<dbReference type="CDD" id="cd02152">
    <property type="entry name" value="OAT"/>
    <property type="match status" value="1"/>
</dbReference>
<evidence type="ECO:0000256" key="7">
    <source>
        <dbReference type="ARBA" id="ARBA00023315"/>
    </source>
</evidence>
<evidence type="ECO:0000256" key="5">
    <source>
        <dbReference type="ARBA" id="ARBA00022679"/>
    </source>
</evidence>
<feature type="binding site" evidence="9">
    <location>
        <position position="179"/>
    </location>
    <ligand>
        <name>substrate</name>
    </ligand>
</feature>
<evidence type="ECO:0000256" key="9">
    <source>
        <dbReference type="HAMAP-Rule" id="MF_01106"/>
    </source>
</evidence>
<dbReference type="EC" id="2.3.1.1" evidence="9"/>
<dbReference type="Pfam" id="PF01960">
    <property type="entry name" value="ArgJ"/>
    <property type="match status" value="1"/>
</dbReference>
<dbReference type="NCBIfam" id="TIGR00120">
    <property type="entry name" value="ArgJ"/>
    <property type="match status" value="1"/>
</dbReference>
<comment type="subunit">
    <text evidence="2 9">Heterotetramer of two alpha and two beta chains.</text>
</comment>
<feature type="site" description="Involved in the stabilization of negative charge on the oxyanion by the formation of the oxyanion hole" evidence="9">
    <location>
        <position position="121"/>
    </location>
</feature>
<evidence type="ECO:0000313" key="10">
    <source>
        <dbReference type="EMBL" id="PPD57665.1"/>
    </source>
</evidence>
<comment type="catalytic activity">
    <reaction evidence="8 9">
        <text>N(2)-acetyl-L-ornithine + L-glutamate = N-acetyl-L-glutamate + L-ornithine</text>
        <dbReference type="Rhea" id="RHEA:15349"/>
        <dbReference type="ChEBI" id="CHEBI:29985"/>
        <dbReference type="ChEBI" id="CHEBI:44337"/>
        <dbReference type="ChEBI" id="CHEBI:46911"/>
        <dbReference type="ChEBI" id="CHEBI:57805"/>
        <dbReference type="EC" id="2.3.1.35"/>
    </reaction>
</comment>
<dbReference type="PANTHER" id="PTHR23100">
    <property type="entry name" value="ARGININE BIOSYNTHESIS BIFUNCTIONAL PROTEIN ARGJ"/>
    <property type="match status" value="1"/>
</dbReference>
<dbReference type="InterPro" id="IPR002813">
    <property type="entry name" value="Arg_biosynth_ArgJ"/>
</dbReference>
<dbReference type="GO" id="GO:0006526">
    <property type="term" value="P:L-arginine biosynthetic process"/>
    <property type="evidence" value="ECO:0007669"/>
    <property type="project" value="UniProtKB-UniRule"/>
</dbReference>
<keyword evidence="4 9" id="KW-0028">Amino-acid biosynthesis</keyword>
<proteinExistence type="inferred from homology"/>
<dbReference type="HAMAP" id="MF_01106">
    <property type="entry name" value="ArgJ"/>
    <property type="match status" value="1"/>
</dbReference>
<keyword evidence="6 9" id="KW-0068">Autocatalytic cleavage</keyword>
<dbReference type="GO" id="GO:0006592">
    <property type="term" value="P:ornithine biosynthetic process"/>
    <property type="evidence" value="ECO:0007669"/>
    <property type="project" value="TreeGrafter"/>
</dbReference>
<feature type="chain" id="PRO_5031679398" description="Arginine biosynthesis bifunctional protein ArgJ beta chain" evidence="9">
    <location>
        <begin position="190"/>
        <end position="402"/>
    </location>
</feature>
<feature type="binding site" evidence="9">
    <location>
        <position position="275"/>
    </location>
    <ligand>
        <name>substrate</name>
    </ligand>
</feature>
<accession>A0A2P5P5V4</accession>
<feature type="site" description="Involved in the stabilization of negative charge on the oxyanion by the formation of the oxyanion hole" evidence="9">
    <location>
        <position position="120"/>
    </location>
</feature>
<dbReference type="EMBL" id="JQAN02000011">
    <property type="protein sequence ID" value="PPD57665.1"/>
    <property type="molecule type" value="Genomic_DNA"/>
</dbReference>
<organism evidence="10 11">
    <name type="scientific">Dehalogenimonas etheniformans</name>
    <dbReference type="NCBI Taxonomy" id="1536648"/>
    <lineage>
        <taxon>Bacteria</taxon>
        <taxon>Bacillati</taxon>
        <taxon>Chloroflexota</taxon>
        <taxon>Dehalococcoidia</taxon>
        <taxon>Dehalococcoidales</taxon>
        <taxon>Dehalococcoidaceae</taxon>
        <taxon>Dehalogenimonas</taxon>
    </lineage>
</organism>
<evidence type="ECO:0000256" key="8">
    <source>
        <dbReference type="ARBA" id="ARBA00049439"/>
    </source>
</evidence>